<accession>A0A182TY36</accession>
<name>A0A182TY36_9DIPT</name>
<dbReference type="VEuPathDB" id="VectorBase:AMEC010402"/>
<dbReference type="AlphaFoldDB" id="A0A182TY36"/>
<evidence type="ECO:0000313" key="2">
    <source>
        <dbReference type="Proteomes" id="UP000075902"/>
    </source>
</evidence>
<dbReference type="Proteomes" id="UP000075902">
    <property type="component" value="Unassembled WGS sequence"/>
</dbReference>
<keyword evidence="2" id="KW-1185">Reference proteome</keyword>
<reference evidence="2" key="1">
    <citation type="submission" date="2014-01" db="EMBL/GenBank/DDBJ databases">
        <title>The Genome Sequence of Anopheles melas CM1001059_A (V2).</title>
        <authorList>
            <consortium name="The Broad Institute Genomics Platform"/>
            <person name="Neafsey D.E."/>
            <person name="Besansky N."/>
            <person name="Howell P."/>
            <person name="Walton C."/>
            <person name="Young S.K."/>
            <person name="Zeng Q."/>
            <person name="Gargeya S."/>
            <person name="Fitzgerald M."/>
            <person name="Haas B."/>
            <person name="Abouelleil A."/>
            <person name="Allen A.W."/>
            <person name="Alvarado L."/>
            <person name="Arachchi H.M."/>
            <person name="Berlin A.M."/>
            <person name="Chapman S.B."/>
            <person name="Gainer-Dewar J."/>
            <person name="Goldberg J."/>
            <person name="Griggs A."/>
            <person name="Gujja S."/>
            <person name="Hansen M."/>
            <person name="Howarth C."/>
            <person name="Imamovic A."/>
            <person name="Ireland A."/>
            <person name="Larimer J."/>
            <person name="McCowan C."/>
            <person name="Murphy C."/>
            <person name="Pearson M."/>
            <person name="Poon T.W."/>
            <person name="Priest M."/>
            <person name="Roberts A."/>
            <person name="Saif S."/>
            <person name="Shea T."/>
            <person name="Sisk P."/>
            <person name="Sykes S."/>
            <person name="Wortman J."/>
            <person name="Nusbaum C."/>
            <person name="Birren B."/>
        </authorList>
    </citation>
    <scope>NUCLEOTIDE SEQUENCE [LARGE SCALE GENOMIC DNA]</scope>
    <source>
        <strain evidence="2">CM1001059</strain>
    </source>
</reference>
<dbReference type="EnsemblMetazoa" id="AMEC010402-RA">
    <property type="protein sequence ID" value="AMEC010402-PA"/>
    <property type="gene ID" value="AMEC010402"/>
</dbReference>
<reference evidence="1" key="2">
    <citation type="submission" date="2020-05" db="UniProtKB">
        <authorList>
            <consortium name="EnsemblMetazoa"/>
        </authorList>
    </citation>
    <scope>IDENTIFICATION</scope>
    <source>
        <strain evidence="1">CM1001059</strain>
    </source>
</reference>
<evidence type="ECO:0000313" key="1">
    <source>
        <dbReference type="EnsemblMetazoa" id="AMEC010402-PA"/>
    </source>
</evidence>
<organism evidence="1 2">
    <name type="scientific">Anopheles melas</name>
    <dbReference type="NCBI Taxonomy" id="34690"/>
    <lineage>
        <taxon>Eukaryota</taxon>
        <taxon>Metazoa</taxon>
        <taxon>Ecdysozoa</taxon>
        <taxon>Arthropoda</taxon>
        <taxon>Hexapoda</taxon>
        <taxon>Insecta</taxon>
        <taxon>Pterygota</taxon>
        <taxon>Neoptera</taxon>
        <taxon>Endopterygota</taxon>
        <taxon>Diptera</taxon>
        <taxon>Nematocera</taxon>
        <taxon>Culicoidea</taxon>
        <taxon>Culicidae</taxon>
        <taxon>Anophelinae</taxon>
        <taxon>Anopheles</taxon>
    </lineage>
</organism>
<sequence>MHCIFSSVNVLLRQSERPVRFHQHTGTQHGRGRQQQVETAAPVGVLSQARASAPKFETRAARLGSVPIPATANSKAVLLRCRVWRARRNNCESSSLSRVHYSLSLSISPALLF</sequence>
<proteinExistence type="predicted"/>
<protein>
    <submittedName>
        <fullName evidence="1">Uncharacterized protein</fullName>
    </submittedName>
</protein>